<feature type="region of interest" description="Disordered" evidence="1">
    <location>
        <begin position="140"/>
        <end position="159"/>
    </location>
</feature>
<dbReference type="EMBL" id="JAAAUY010000901">
    <property type="protein sequence ID" value="KAF9325580.1"/>
    <property type="molecule type" value="Genomic_DNA"/>
</dbReference>
<feature type="region of interest" description="Disordered" evidence="1">
    <location>
        <begin position="561"/>
        <end position="596"/>
    </location>
</feature>
<evidence type="ECO:0000313" key="2">
    <source>
        <dbReference type="EMBL" id="KAF9325580.1"/>
    </source>
</evidence>
<feature type="compositionally biased region" description="Polar residues" evidence="1">
    <location>
        <begin position="611"/>
        <end position="628"/>
    </location>
</feature>
<reference evidence="2" key="1">
    <citation type="journal article" date="2020" name="Fungal Divers.">
        <title>Resolving the Mortierellaceae phylogeny through synthesis of multi-gene phylogenetics and phylogenomics.</title>
        <authorList>
            <person name="Vandepol N."/>
            <person name="Liber J."/>
            <person name="Desiro A."/>
            <person name="Na H."/>
            <person name="Kennedy M."/>
            <person name="Barry K."/>
            <person name="Grigoriev I.V."/>
            <person name="Miller A.N."/>
            <person name="O'Donnell K."/>
            <person name="Stajich J.E."/>
            <person name="Bonito G."/>
        </authorList>
    </citation>
    <scope>NUCLEOTIDE SEQUENCE</scope>
    <source>
        <strain evidence="2">NVP1</strain>
    </source>
</reference>
<feature type="compositionally biased region" description="Basic and acidic residues" evidence="1">
    <location>
        <begin position="188"/>
        <end position="198"/>
    </location>
</feature>
<keyword evidence="3" id="KW-1185">Reference proteome</keyword>
<feature type="compositionally biased region" description="Polar residues" evidence="1">
    <location>
        <begin position="27"/>
        <end position="37"/>
    </location>
</feature>
<feature type="region of interest" description="Disordered" evidence="1">
    <location>
        <begin position="166"/>
        <end position="301"/>
    </location>
</feature>
<feature type="region of interest" description="Disordered" evidence="1">
    <location>
        <begin position="692"/>
        <end position="720"/>
    </location>
</feature>
<dbReference type="AlphaFoldDB" id="A0A9P5SCI5"/>
<feature type="compositionally biased region" description="Low complexity" evidence="1">
    <location>
        <begin position="227"/>
        <end position="238"/>
    </location>
</feature>
<feature type="region of interest" description="Disordered" evidence="1">
    <location>
        <begin position="318"/>
        <end position="348"/>
    </location>
</feature>
<comment type="caution">
    <text evidence="2">The sequence shown here is derived from an EMBL/GenBank/DDBJ whole genome shotgun (WGS) entry which is preliminary data.</text>
</comment>
<evidence type="ECO:0000313" key="3">
    <source>
        <dbReference type="Proteomes" id="UP000696485"/>
    </source>
</evidence>
<sequence length="720" mass="77389">MPTGIRTPPPASTLSIPSRPRIKHAETNSNSSSYTDMSHSNYSSYSDASYGGLKQRMAIHAFEAKSGFGSSSPLIQAFGIPLTSSSMNSYHPFSPSIHPQRHFHSSHQQHHHHGQGLSVHDSDGGFSLATANIKFTSKTGFRRSRRRAESNASVTSISSIESSTGDMSVVNLTDGTEHGRSGSSTLRLDNRKDRHQKSDPIPSANDLRTSESSHRALKKKQSMPAIASTSGSGSGAASVPSKDCKDTKKTRKLWSGFGGSSSSSSPPSQVLISEPLAISHPSSIPPSTAPRTANGPSRSIDANSPWFKDLILISSPPKSSSIHSAASAPTSTSSTKKNSSRGFTSKSMVSLSRSLAPLDHALPPPPSHSHLHEYRDSVSLNRARSPSISILERSPCHSYQPLVPTNANANTPQSPKLLSFNRQHHHQGWEKFTSDPIPSVGDLLTGFSNDEDLLRMQLTTVTSSAGSRHCKSGPISTSATAPLSPRLPAWTRFGEKSQAAHKSPKWYVDPEGQMPLNDEQKTRPPFHAHDMGQQDNQTMELIAGVSRHILAPVELAQAMEQEEEEARRLKQSREKLGTDGLVSEPDALPPLPLRRGLTMRQPPALETLSLDTASTKQEAVDGSQSPETITEDCPADEILLSVIAATTAPVDPQPLQDKISVVSKTGLMPQEPQRLSVSITAVSVVAHAQVLKTPSQASPPPVVPRRSPHRGPLSPILKDV</sequence>
<organism evidence="2 3">
    <name type="scientific">Podila minutissima</name>
    <dbReference type="NCBI Taxonomy" id="64525"/>
    <lineage>
        <taxon>Eukaryota</taxon>
        <taxon>Fungi</taxon>
        <taxon>Fungi incertae sedis</taxon>
        <taxon>Mucoromycota</taxon>
        <taxon>Mortierellomycotina</taxon>
        <taxon>Mortierellomycetes</taxon>
        <taxon>Mortierellales</taxon>
        <taxon>Mortierellaceae</taxon>
        <taxon>Podila</taxon>
    </lineage>
</organism>
<feature type="compositionally biased region" description="Basic residues" evidence="1">
    <location>
        <begin position="99"/>
        <end position="114"/>
    </location>
</feature>
<evidence type="ECO:0000256" key="1">
    <source>
        <dbReference type="SAM" id="MobiDB-lite"/>
    </source>
</evidence>
<feature type="region of interest" description="Disordered" evidence="1">
    <location>
        <begin position="611"/>
        <end position="630"/>
    </location>
</feature>
<proteinExistence type="predicted"/>
<feature type="region of interest" description="Disordered" evidence="1">
    <location>
        <begin position="92"/>
        <end position="123"/>
    </location>
</feature>
<protein>
    <submittedName>
        <fullName evidence="2">Uncharacterized protein</fullName>
    </submittedName>
</protein>
<feature type="compositionally biased region" description="Low complexity" evidence="1">
    <location>
        <begin position="150"/>
        <end position="159"/>
    </location>
</feature>
<feature type="compositionally biased region" description="Low complexity" evidence="1">
    <location>
        <begin position="318"/>
        <end position="337"/>
    </location>
</feature>
<feature type="region of interest" description="Disordered" evidence="1">
    <location>
        <begin position="1"/>
        <end position="40"/>
    </location>
</feature>
<gene>
    <name evidence="2" type="ORF">BG006_010948</name>
</gene>
<feature type="compositionally biased region" description="Basic and acidic residues" evidence="1">
    <location>
        <begin position="565"/>
        <end position="577"/>
    </location>
</feature>
<accession>A0A9P5SCI5</accession>
<name>A0A9P5SCI5_9FUNG</name>
<feature type="compositionally biased region" description="Polar residues" evidence="1">
    <location>
        <begin position="289"/>
        <end position="301"/>
    </location>
</feature>
<dbReference type="Proteomes" id="UP000696485">
    <property type="component" value="Unassembled WGS sequence"/>
</dbReference>